<proteinExistence type="predicted"/>
<reference evidence="1" key="1">
    <citation type="submission" date="2020-11" db="EMBL/GenBank/DDBJ databases">
        <title>Adaptations for nitrogen fixation in a non-lichenized fungal sporocarp promotes dispersal by wood-feeding termites.</title>
        <authorList>
            <consortium name="DOE Joint Genome Institute"/>
            <person name="Koch R.A."/>
            <person name="Yoon G."/>
            <person name="Arayal U."/>
            <person name="Lail K."/>
            <person name="Amirebrahimi M."/>
            <person name="Labutti K."/>
            <person name="Lipzen A."/>
            <person name="Riley R."/>
            <person name="Barry K."/>
            <person name="Henrissat B."/>
            <person name="Grigoriev I.V."/>
            <person name="Herr J.R."/>
            <person name="Aime M.C."/>
        </authorList>
    </citation>
    <scope>NUCLEOTIDE SEQUENCE</scope>
    <source>
        <strain evidence="1">MCA 3950</strain>
    </source>
</reference>
<dbReference type="RefSeq" id="XP_043035049.1">
    <property type="nucleotide sequence ID" value="XM_043178453.1"/>
</dbReference>
<organism evidence="1 2">
    <name type="scientific">Guyanagaster necrorhizus</name>
    <dbReference type="NCBI Taxonomy" id="856835"/>
    <lineage>
        <taxon>Eukaryota</taxon>
        <taxon>Fungi</taxon>
        <taxon>Dikarya</taxon>
        <taxon>Basidiomycota</taxon>
        <taxon>Agaricomycotina</taxon>
        <taxon>Agaricomycetes</taxon>
        <taxon>Agaricomycetidae</taxon>
        <taxon>Agaricales</taxon>
        <taxon>Marasmiineae</taxon>
        <taxon>Physalacriaceae</taxon>
        <taxon>Guyanagaster</taxon>
    </lineage>
</organism>
<accession>A0A9P7VIZ0</accession>
<dbReference type="AlphaFoldDB" id="A0A9P7VIZ0"/>
<dbReference type="OrthoDB" id="269227at2759"/>
<dbReference type="Proteomes" id="UP000812287">
    <property type="component" value="Unassembled WGS sequence"/>
</dbReference>
<protein>
    <submittedName>
        <fullName evidence="1">Uncharacterized protein</fullName>
    </submittedName>
</protein>
<evidence type="ECO:0000313" key="2">
    <source>
        <dbReference type="Proteomes" id="UP000812287"/>
    </source>
</evidence>
<dbReference type="Gene3D" id="3.30.560.10">
    <property type="entry name" value="Glucose Oxidase, domain 3"/>
    <property type="match status" value="1"/>
</dbReference>
<gene>
    <name evidence="1" type="ORF">BT62DRAFT_1042887</name>
</gene>
<dbReference type="EMBL" id="MU250559">
    <property type="protein sequence ID" value="KAG7441549.1"/>
    <property type="molecule type" value="Genomic_DNA"/>
</dbReference>
<dbReference type="GeneID" id="66100744"/>
<comment type="caution">
    <text evidence="1">The sequence shown here is derived from an EMBL/GenBank/DDBJ whole genome shotgun (WGS) entry which is preliminary data.</text>
</comment>
<keyword evidence="2" id="KW-1185">Reference proteome</keyword>
<sequence length="58" mass="6339">MTISLSLNTPILIGSIQLNIISAFNQPLIDLGLLTIDFDILALKEGIRSTQQFVGMHV</sequence>
<evidence type="ECO:0000313" key="1">
    <source>
        <dbReference type="EMBL" id="KAG7441549.1"/>
    </source>
</evidence>
<name>A0A9P7VIZ0_9AGAR</name>